<dbReference type="PANTHER" id="PTHR36114">
    <property type="entry name" value="16.7 KDA PROTEIN IN WHIE LOCUS"/>
    <property type="match status" value="1"/>
</dbReference>
<dbReference type="InterPro" id="IPR014710">
    <property type="entry name" value="RmlC-like_jellyroll"/>
</dbReference>
<name>A0A1H0B2Q3_9BACT</name>
<keyword evidence="2" id="KW-0413">Isomerase</keyword>
<dbReference type="PANTHER" id="PTHR36114:SF1">
    <property type="entry name" value="16.7 KDA PROTEIN IN WHIE LOCUS"/>
    <property type="match status" value="1"/>
</dbReference>
<dbReference type="OrthoDB" id="9794183at2"/>
<gene>
    <name evidence="2" type="ORF">SAMN04488516_1022</name>
</gene>
<dbReference type="CDD" id="cd02226">
    <property type="entry name" value="cupin_YdbB-like"/>
    <property type="match status" value="1"/>
</dbReference>
<dbReference type="EMBL" id="FNIN01000002">
    <property type="protein sequence ID" value="SDN39613.1"/>
    <property type="molecule type" value="Genomic_DNA"/>
</dbReference>
<dbReference type="Pfam" id="PF07883">
    <property type="entry name" value="Cupin_2"/>
    <property type="match status" value="1"/>
</dbReference>
<feature type="domain" description="Cupin type-2" evidence="1">
    <location>
        <begin position="42"/>
        <end position="92"/>
    </location>
</feature>
<dbReference type="InterPro" id="IPR052044">
    <property type="entry name" value="PKS_Associated_Protein"/>
</dbReference>
<dbReference type="AlphaFoldDB" id="A0A1H0B2Q3"/>
<dbReference type="Proteomes" id="UP000199602">
    <property type="component" value="Unassembled WGS sequence"/>
</dbReference>
<dbReference type="RefSeq" id="WP_092062880.1">
    <property type="nucleotide sequence ID" value="NZ_FNIN01000002.1"/>
</dbReference>
<dbReference type="Gene3D" id="2.60.120.10">
    <property type="entry name" value="Jelly Rolls"/>
    <property type="match status" value="1"/>
</dbReference>
<organism evidence="2 3">
    <name type="scientific">Desulfonauticus submarinus</name>
    <dbReference type="NCBI Taxonomy" id="206665"/>
    <lineage>
        <taxon>Bacteria</taxon>
        <taxon>Pseudomonadati</taxon>
        <taxon>Thermodesulfobacteriota</taxon>
        <taxon>Desulfovibrionia</taxon>
        <taxon>Desulfovibrionales</taxon>
        <taxon>Desulfonauticaceae</taxon>
        <taxon>Desulfonauticus</taxon>
    </lineage>
</organism>
<sequence>MENKLKKLNAFDLTKDITDDWKNFVVSEINDHVVRLSVLQRDFHWHYHAESDEMFYVIEGKLFVDLEDRTEELNPGEMITIPKNVKHRTRSSERTLILCFESKNNDVKGDR</sequence>
<dbReference type="InterPro" id="IPR011051">
    <property type="entry name" value="RmlC_Cupin_sf"/>
</dbReference>
<dbReference type="InterPro" id="IPR013096">
    <property type="entry name" value="Cupin_2"/>
</dbReference>
<dbReference type="GO" id="GO:0016853">
    <property type="term" value="F:isomerase activity"/>
    <property type="evidence" value="ECO:0007669"/>
    <property type="project" value="UniProtKB-KW"/>
</dbReference>
<evidence type="ECO:0000313" key="3">
    <source>
        <dbReference type="Proteomes" id="UP000199602"/>
    </source>
</evidence>
<proteinExistence type="predicted"/>
<dbReference type="SUPFAM" id="SSF51182">
    <property type="entry name" value="RmlC-like cupins"/>
    <property type="match status" value="1"/>
</dbReference>
<keyword evidence="3" id="KW-1185">Reference proteome</keyword>
<evidence type="ECO:0000259" key="1">
    <source>
        <dbReference type="Pfam" id="PF07883"/>
    </source>
</evidence>
<accession>A0A1H0B2Q3</accession>
<evidence type="ECO:0000313" key="2">
    <source>
        <dbReference type="EMBL" id="SDN39613.1"/>
    </source>
</evidence>
<protein>
    <submittedName>
        <fullName evidence="2">Mannose-6-phosphate isomerase, cupin superfamily</fullName>
    </submittedName>
</protein>
<dbReference type="STRING" id="206665.SAMN04488516_1022"/>
<reference evidence="2 3" key="1">
    <citation type="submission" date="2016-10" db="EMBL/GenBank/DDBJ databases">
        <authorList>
            <person name="de Groot N.N."/>
        </authorList>
    </citation>
    <scope>NUCLEOTIDE SEQUENCE [LARGE SCALE GENOMIC DNA]</scope>
    <source>
        <strain evidence="2 3">DSM 15269</strain>
    </source>
</reference>